<accession>A0A443RZD2</accession>
<evidence type="ECO:0000259" key="1">
    <source>
        <dbReference type="Pfam" id="PF05089"/>
    </source>
</evidence>
<proteinExistence type="predicted"/>
<reference evidence="2 3" key="1">
    <citation type="journal article" date="2018" name="Gigascience">
        <title>Genomes of trombidid mites reveal novel predicted allergens and laterally-transferred genes associated with secondary metabolism.</title>
        <authorList>
            <person name="Dong X."/>
            <person name="Chaisiri K."/>
            <person name="Xia D."/>
            <person name="Armstrong S.D."/>
            <person name="Fang Y."/>
            <person name="Donnelly M.J."/>
            <person name="Kadowaki T."/>
            <person name="McGarry J.W."/>
            <person name="Darby A.C."/>
            <person name="Makepeace B.L."/>
        </authorList>
    </citation>
    <scope>NUCLEOTIDE SEQUENCE [LARGE SCALE GENOMIC DNA]</scope>
    <source>
        <strain evidence="2">UoL-UT</strain>
    </source>
</reference>
<dbReference type="Pfam" id="PF05089">
    <property type="entry name" value="NAGLU"/>
    <property type="match status" value="1"/>
</dbReference>
<evidence type="ECO:0000313" key="2">
    <source>
        <dbReference type="EMBL" id="RWS20613.1"/>
    </source>
</evidence>
<dbReference type="InterPro" id="IPR007781">
    <property type="entry name" value="NAGLU"/>
</dbReference>
<dbReference type="AlphaFoldDB" id="A0A443RZD2"/>
<dbReference type="InterPro" id="IPR024733">
    <property type="entry name" value="NAGLU_tim-barrel"/>
</dbReference>
<keyword evidence="3" id="KW-1185">Reference proteome</keyword>
<dbReference type="PANTHER" id="PTHR12872:SF1">
    <property type="entry name" value="ALPHA-N-ACETYLGLUCOSAMINIDASE"/>
    <property type="match status" value="1"/>
</dbReference>
<dbReference type="OrthoDB" id="64736at2759"/>
<name>A0A443RZD2_9ACAR</name>
<sequence>MALLALNTDLMFTGQEYVWKKVFTDNGLTDEEVGQLFTRPAFLAWKRMGNLQTFGRP</sequence>
<dbReference type="Gene3D" id="3.20.20.80">
    <property type="entry name" value="Glycosidases"/>
    <property type="match status" value="1"/>
</dbReference>
<dbReference type="EMBL" id="NCKV01016524">
    <property type="protein sequence ID" value="RWS20613.1"/>
    <property type="molecule type" value="Genomic_DNA"/>
</dbReference>
<protein>
    <submittedName>
        <fullName evidence="2">Alpha-N-acetylglucosaminidase-like protein</fullName>
    </submittedName>
</protein>
<gene>
    <name evidence="2" type="ORF">B4U80_00573</name>
</gene>
<dbReference type="STRING" id="299467.A0A443RZD2"/>
<evidence type="ECO:0000313" key="3">
    <source>
        <dbReference type="Proteomes" id="UP000288716"/>
    </source>
</evidence>
<organism evidence="2 3">
    <name type="scientific">Leptotrombidium deliense</name>
    <dbReference type="NCBI Taxonomy" id="299467"/>
    <lineage>
        <taxon>Eukaryota</taxon>
        <taxon>Metazoa</taxon>
        <taxon>Ecdysozoa</taxon>
        <taxon>Arthropoda</taxon>
        <taxon>Chelicerata</taxon>
        <taxon>Arachnida</taxon>
        <taxon>Acari</taxon>
        <taxon>Acariformes</taxon>
        <taxon>Trombidiformes</taxon>
        <taxon>Prostigmata</taxon>
        <taxon>Anystina</taxon>
        <taxon>Parasitengona</taxon>
        <taxon>Trombiculoidea</taxon>
        <taxon>Trombiculidae</taxon>
        <taxon>Leptotrombidium</taxon>
    </lineage>
</organism>
<dbReference type="PANTHER" id="PTHR12872">
    <property type="entry name" value="ALPHA-N-ACETYLGLUCOSAMINIDASE"/>
    <property type="match status" value="1"/>
</dbReference>
<dbReference type="Proteomes" id="UP000288716">
    <property type="component" value="Unassembled WGS sequence"/>
</dbReference>
<comment type="caution">
    <text evidence="2">The sequence shown here is derived from an EMBL/GenBank/DDBJ whole genome shotgun (WGS) entry which is preliminary data.</text>
</comment>
<dbReference type="VEuPathDB" id="VectorBase:LDEU011427"/>
<feature type="domain" description="Alpha-N-acetylglucosaminidase tim-barrel" evidence="1">
    <location>
        <begin position="1"/>
        <end position="57"/>
    </location>
</feature>